<gene>
    <name evidence="1" type="ORF">AL072_24400</name>
</gene>
<dbReference type="PROSITE" id="PS51257">
    <property type="entry name" value="PROKAR_LIPOPROTEIN"/>
    <property type="match status" value="1"/>
</dbReference>
<evidence type="ECO:0000313" key="1">
    <source>
        <dbReference type="EMBL" id="ALG74132.1"/>
    </source>
</evidence>
<evidence type="ECO:0000313" key="2">
    <source>
        <dbReference type="Proteomes" id="UP000069935"/>
    </source>
</evidence>
<proteinExistence type="predicted"/>
<dbReference type="GO" id="GO:0071555">
    <property type="term" value="P:cell wall organization"/>
    <property type="evidence" value="ECO:0007669"/>
    <property type="project" value="TreeGrafter"/>
</dbReference>
<reference evidence="2" key="1">
    <citation type="submission" date="2015-08" db="EMBL/GenBank/DDBJ databases">
        <title>Complete Genome Sequence of Azospirillum thiophilum BV-S.</title>
        <authorList>
            <person name="Fomenkov A."/>
            <person name="Vincze T."/>
            <person name="Grabovich M."/>
            <person name="Dubinina G."/>
            <person name="Orlova M."/>
            <person name="Belousova E."/>
            <person name="Roberts R.J."/>
        </authorList>
    </citation>
    <scope>NUCLEOTIDE SEQUENCE [LARGE SCALE GENOMIC DNA]</scope>
    <source>
        <strain evidence="2">BV-S</strain>
    </source>
</reference>
<dbReference type="RefSeq" id="WP_045583551.1">
    <property type="nucleotide sequence ID" value="NZ_CP012404.1"/>
</dbReference>
<dbReference type="EMBL" id="CP012404">
    <property type="protein sequence ID" value="ALG74132.1"/>
    <property type="molecule type" value="Genomic_DNA"/>
</dbReference>
<dbReference type="GO" id="GO:0005886">
    <property type="term" value="C:plasma membrane"/>
    <property type="evidence" value="ECO:0007669"/>
    <property type="project" value="TreeGrafter"/>
</dbReference>
<name>A0AAC8W350_9PROT</name>
<keyword evidence="2" id="KW-1185">Reference proteome</keyword>
<dbReference type="GO" id="GO:0008658">
    <property type="term" value="F:penicillin binding"/>
    <property type="evidence" value="ECO:0007669"/>
    <property type="project" value="TreeGrafter"/>
</dbReference>
<accession>A0AAC8W350</accession>
<dbReference type="Proteomes" id="UP000069935">
    <property type="component" value="Chromosome 4"/>
</dbReference>
<organism evidence="1 2">
    <name type="scientific">Azospirillum thiophilum</name>
    <dbReference type="NCBI Taxonomy" id="528244"/>
    <lineage>
        <taxon>Bacteria</taxon>
        <taxon>Pseudomonadati</taxon>
        <taxon>Pseudomonadota</taxon>
        <taxon>Alphaproteobacteria</taxon>
        <taxon>Rhodospirillales</taxon>
        <taxon>Azospirillaceae</taxon>
        <taxon>Azospirillum</taxon>
    </lineage>
</organism>
<dbReference type="SUPFAM" id="SSF56601">
    <property type="entry name" value="beta-lactamase/transpeptidase-like"/>
    <property type="match status" value="1"/>
</dbReference>
<dbReference type="Gene3D" id="3.40.710.10">
    <property type="entry name" value="DD-peptidase/beta-lactamase superfamily"/>
    <property type="match status" value="1"/>
</dbReference>
<dbReference type="PANTHER" id="PTHR30627">
    <property type="entry name" value="PEPTIDOGLYCAN D,D-TRANSPEPTIDASE"/>
    <property type="match status" value="1"/>
</dbReference>
<dbReference type="KEGG" id="ati:AL072_24400"/>
<dbReference type="InterPro" id="IPR012338">
    <property type="entry name" value="Beta-lactam/transpept-like"/>
</dbReference>
<dbReference type="InterPro" id="IPR050515">
    <property type="entry name" value="Beta-lactam/transpept"/>
</dbReference>
<evidence type="ECO:0008006" key="3">
    <source>
        <dbReference type="Google" id="ProtNLM"/>
    </source>
</evidence>
<dbReference type="AlphaFoldDB" id="A0AAC8W350"/>
<reference evidence="1 2" key="2">
    <citation type="journal article" date="2016" name="Genome Announc.">
        <title>Complete Genome Sequence of a Strain of Azospirillum thiophilum Isolated from a Sulfide Spring.</title>
        <authorList>
            <person name="Fomenkov A."/>
            <person name="Vincze T."/>
            <person name="Grabovich M."/>
            <person name="Anton B.P."/>
            <person name="Dubinina G."/>
            <person name="Orlova M."/>
            <person name="Belousova E."/>
            <person name="Roberts R.J."/>
        </authorList>
    </citation>
    <scope>NUCLEOTIDE SEQUENCE [LARGE SCALE GENOMIC DNA]</scope>
    <source>
        <strain evidence="1 2">BV-S</strain>
    </source>
</reference>
<protein>
    <recommendedName>
        <fullName evidence="3">Penicillin-binding protein transpeptidase domain-containing protein</fullName>
    </recommendedName>
</protein>
<sequence length="900" mass="95655">MSRFRTMSWTMMVAAGVACIAVGLPARIETIRTLITAGSEPVTETRRTDSARLFDALAAEGLITAQADGTLLLPPSDWALVRREEARRNGFPDPVDDAGFRLRSRLVRTLHFKSEGWVVLTQAHLYNRMLLGTVAVRDDWSLDGEAAAQLPRAVARPGERPNRWSAVDRFRHEQAPANIAVPERLRRIAAPIRGGFGDWRSWLGVPGGLTLRSSLKIETARIVTVHLVGRLNAERSRLPAGAVVTRRCRPAHCAIPAASTAGGIVAPVEIGSEIRLPLSAGTHEILLAVEPLPTAVPAASDLALVPAPGARLPVWRDRPIFPKPPHAQPHRAVTMADGQVVIDADTGLPTVAAEDHQLLPLLGYGREDPFGLLVGLTAGTGAATPGGGTASGSGSVTLTVDPHVQRATIAALDDIQSALRVINPDDPFRDRRWGALSVLDLDSGAILAQHQFPTLPAGVHVWDLQAARAGAPADDPLRRGQTITVGHTLGSILKVSNAYAAVLAAPEHPEVDAMLRGCAPDRRYSLPCLGLDARASRYLLPGSGKWIENYRHIPLDRSLTKPRRARQCGGDGQPSDGIGIIEALRDSLNVYQVRLAQVLDGDSAKAYDEQAGHRILKGAEQLDPQEREMRLRDLLTEMRSSWLVAAAGRLGFFDTVDLAGEARKLLEPKAGEPAGSLWVMPAEDELADLMRPERRRSRTSGAAAALSQAAIGHRVRALPIQAARMMAGIATGILPTPHLIRALDGQPVDPPPGRRLAGDLTLVRLGLAGVPQVGTAASQFGESVSPGLRKASCAMGLKTGTATASSSDPDDPAGDTVNSAWTAGWVMPEAFDALASDGKPAFRGRIAVACVVSDLTGPLRTGGMVCARVIARLMLHLAAEDQGPESIDELMTLVAEGGAQ</sequence>